<dbReference type="PANTHER" id="PTHR33609">
    <property type="entry name" value="LOW CALCIUM RESPONSE LOCUS PROTEIN S"/>
    <property type="match status" value="1"/>
</dbReference>
<organism evidence="1 2">
    <name type="scientific">Rhizobium gallicum</name>
    <dbReference type="NCBI Taxonomy" id="56730"/>
    <lineage>
        <taxon>Bacteria</taxon>
        <taxon>Pseudomonadati</taxon>
        <taxon>Pseudomonadota</taxon>
        <taxon>Alphaproteobacteria</taxon>
        <taxon>Hyphomicrobiales</taxon>
        <taxon>Rhizobiaceae</taxon>
        <taxon>Rhizobium/Agrobacterium group</taxon>
        <taxon>Rhizobium</taxon>
    </lineage>
</organism>
<reference evidence="1 2" key="1">
    <citation type="submission" date="2016-09" db="EMBL/GenBank/DDBJ databases">
        <title>The complete genome sequences of Rhizobium gallicum, symbiovars gallicum and phaseoli, symbionts associated to common bean (Phaseolus vulgaris).</title>
        <authorList>
            <person name="Bustos P."/>
            <person name="Santamaria R.I."/>
            <person name="Perez-Carrascal O.M."/>
            <person name="Juarez S."/>
            <person name="Lozano L."/>
            <person name="Martinez-Flores I."/>
            <person name="Martinez-Romero E."/>
            <person name="Cevallos M."/>
            <person name="Romero D."/>
            <person name="Davila G."/>
            <person name="Gonzalez V."/>
        </authorList>
    </citation>
    <scope>NUCLEOTIDE SEQUENCE [LARGE SCALE GENOMIC DNA]</scope>
    <source>
        <strain evidence="1 2">IE4872</strain>
        <plasmid evidence="2">prgalie4872d</plasmid>
    </source>
</reference>
<dbReference type="SUPFAM" id="SSF46689">
    <property type="entry name" value="Homeodomain-like"/>
    <property type="match status" value="1"/>
</dbReference>
<dbReference type="RefSeq" id="WP_074073102.1">
    <property type="nucleotide sequence ID" value="NZ_CP017105.1"/>
</dbReference>
<dbReference type="InterPro" id="IPR052546">
    <property type="entry name" value="Transposase_8_domain"/>
</dbReference>
<evidence type="ECO:0000313" key="2">
    <source>
        <dbReference type="Proteomes" id="UP000184749"/>
    </source>
</evidence>
<dbReference type="InterPro" id="IPR002514">
    <property type="entry name" value="Transposase_8"/>
</dbReference>
<dbReference type="EMBL" id="CP017105">
    <property type="protein sequence ID" value="APO71919.1"/>
    <property type="molecule type" value="Genomic_DNA"/>
</dbReference>
<keyword evidence="1" id="KW-0614">Plasmid</keyword>
<geneLocation type="plasmid" evidence="2">
    <name>prgalie4872d</name>
</geneLocation>
<dbReference type="InterPro" id="IPR009057">
    <property type="entry name" value="Homeodomain-like_sf"/>
</dbReference>
<dbReference type="GO" id="GO:0006313">
    <property type="term" value="P:DNA transposition"/>
    <property type="evidence" value="ECO:0007669"/>
    <property type="project" value="InterPro"/>
</dbReference>
<protein>
    <submittedName>
        <fullName evidence="1">IS3 family insertion sequence transposase protein</fullName>
    </submittedName>
</protein>
<accession>A0A1L5NVN3</accession>
<dbReference type="AlphaFoldDB" id="A0A1L5NVN3"/>
<dbReference type="GO" id="GO:0003677">
    <property type="term" value="F:DNA binding"/>
    <property type="evidence" value="ECO:0007669"/>
    <property type="project" value="InterPro"/>
</dbReference>
<sequence length="89" mass="10277">MGKRKFNDEEVTDILKEHQAGATVSDVCQRYGISQPTFYRWQSLQLKDASLDAKRMRALEQENQKLKKLLAKAMLTAVTLSEMLEKMSR</sequence>
<dbReference type="GO" id="GO:0004803">
    <property type="term" value="F:transposase activity"/>
    <property type="evidence" value="ECO:0007669"/>
    <property type="project" value="InterPro"/>
</dbReference>
<dbReference type="Pfam" id="PF01527">
    <property type="entry name" value="HTH_Tnp_1"/>
    <property type="match status" value="1"/>
</dbReference>
<dbReference type="PANTHER" id="PTHR33609:SF1">
    <property type="entry name" value="TRANSPOSASE"/>
    <property type="match status" value="1"/>
</dbReference>
<proteinExistence type="predicted"/>
<evidence type="ECO:0000313" key="1">
    <source>
        <dbReference type="EMBL" id="APO71919.1"/>
    </source>
</evidence>
<dbReference type="Gene3D" id="1.10.10.60">
    <property type="entry name" value="Homeodomain-like"/>
    <property type="match status" value="1"/>
</dbReference>
<gene>
    <name evidence="1" type="ORF">IE4872_PD01396</name>
</gene>
<dbReference type="Proteomes" id="UP000184749">
    <property type="component" value="Plasmid pRgalIE4872d"/>
</dbReference>
<name>A0A1L5NVN3_9HYPH</name>